<organism evidence="3 4">
    <name type="scientific">Luteibacter flocculans</name>
    <dbReference type="NCBI Taxonomy" id="2780091"/>
    <lineage>
        <taxon>Bacteria</taxon>
        <taxon>Pseudomonadati</taxon>
        <taxon>Pseudomonadota</taxon>
        <taxon>Gammaproteobacteria</taxon>
        <taxon>Lysobacterales</taxon>
        <taxon>Rhodanobacteraceae</taxon>
        <taxon>Luteibacter</taxon>
    </lineage>
</organism>
<evidence type="ECO:0000313" key="3">
    <source>
        <dbReference type="EMBL" id="URL58691.1"/>
    </source>
</evidence>
<feature type="chain" id="PRO_5047154475" description="MrkD-like receptor binding domain-containing protein" evidence="1">
    <location>
        <begin position="24"/>
        <end position="206"/>
    </location>
</feature>
<keyword evidence="1" id="KW-0732">Signal</keyword>
<evidence type="ECO:0000256" key="1">
    <source>
        <dbReference type="SAM" id="SignalP"/>
    </source>
</evidence>
<dbReference type="EMBL" id="CP063231">
    <property type="protein sequence ID" value="URL58691.1"/>
    <property type="molecule type" value="Genomic_DNA"/>
</dbReference>
<dbReference type="Gene3D" id="2.60.40.3310">
    <property type="match status" value="1"/>
</dbReference>
<dbReference type="Pfam" id="PF22003">
    <property type="entry name" value="MrkDrd"/>
    <property type="match status" value="1"/>
</dbReference>
<evidence type="ECO:0000259" key="2">
    <source>
        <dbReference type="Pfam" id="PF22003"/>
    </source>
</evidence>
<dbReference type="Proteomes" id="UP001056681">
    <property type="component" value="Chromosome"/>
</dbReference>
<protein>
    <recommendedName>
        <fullName evidence="2">MrkD-like receptor binding domain-containing protein</fullName>
    </recommendedName>
</protein>
<dbReference type="RefSeq" id="WP_250339379.1">
    <property type="nucleotide sequence ID" value="NZ_CP063231.1"/>
</dbReference>
<keyword evidence="4" id="KW-1185">Reference proteome</keyword>
<dbReference type="InterPro" id="IPR054160">
    <property type="entry name" value="MrkD_recept-bd"/>
</dbReference>
<accession>A0ABY4T160</accession>
<name>A0ABY4T160_9GAMM</name>
<reference evidence="3" key="1">
    <citation type="submission" date="2020-10" db="EMBL/GenBank/DDBJ databases">
        <title>Whole-genome sequence of Luteibacter sp. EIF3.</title>
        <authorList>
            <person name="Friedrich I."/>
            <person name="Hertel R."/>
            <person name="Daniel R."/>
        </authorList>
    </citation>
    <scope>NUCLEOTIDE SEQUENCE</scope>
    <source>
        <strain evidence="3">EIF3</strain>
    </source>
</reference>
<evidence type="ECO:0000313" key="4">
    <source>
        <dbReference type="Proteomes" id="UP001056681"/>
    </source>
</evidence>
<feature type="domain" description="MrkD-like receptor binding" evidence="2">
    <location>
        <begin position="38"/>
        <end position="155"/>
    </location>
</feature>
<proteinExistence type="predicted"/>
<feature type="signal peptide" evidence="1">
    <location>
        <begin position="1"/>
        <end position="23"/>
    </location>
</feature>
<gene>
    <name evidence="3" type="ORF">IM816_00680</name>
</gene>
<sequence>MSRPRCTYSAAALLFFASGQCYASYCLTHPTQGAQQSISFGVVKVPDGVPPGTVIAERRGAPNVRYLATCIYPWRTSKVHLFTKPSPLGDGIYETNVKGIGIRTSFNYYNSGEAVAPEDLHVKWALKSNVGAAKVELIVTGPLESDGELQSGRLATAGFDGFAQAEVTLSATRIVRKRLVCQFLTPETKARQSKALSPRTTVQEVL</sequence>